<keyword evidence="1" id="KW-1133">Transmembrane helix</keyword>
<evidence type="ECO:0000313" key="3">
    <source>
        <dbReference type="Proteomes" id="UP000012313"/>
    </source>
</evidence>
<protein>
    <submittedName>
        <fullName evidence="2">Uncharacterized protein</fullName>
    </submittedName>
</protein>
<evidence type="ECO:0000313" key="2">
    <source>
        <dbReference type="EMBL" id="EMY77339.1"/>
    </source>
</evidence>
<dbReference type="EMBL" id="AOHC02000037">
    <property type="protein sequence ID" value="EMY77339.1"/>
    <property type="molecule type" value="Genomic_DNA"/>
</dbReference>
<dbReference type="AlphaFoldDB" id="N1WJN6"/>
<keyword evidence="1" id="KW-0812">Transmembrane</keyword>
<comment type="caution">
    <text evidence="2">The sequence shown here is derived from an EMBL/GenBank/DDBJ whole genome shotgun (WGS) entry which is preliminary data.</text>
</comment>
<accession>N1WJN6</accession>
<proteinExistence type="predicted"/>
<keyword evidence="3" id="KW-1185">Reference proteome</keyword>
<reference evidence="2" key="1">
    <citation type="submission" date="2013-03" db="EMBL/GenBank/DDBJ databases">
        <authorList>
            <person name="Harkins D.M."/>
            <person name="Durkin A.S."/>
            <person name="Brinkac L.M."/>
            <person name="Haft D.H."/>
            <person name="Selengut J.D."/>
            <person name="Sanka R."/>
            <person name="DePew J."/>
            <person name="Purushe J."/>
            <person name="Hartskeerl R.A."/>
            <person name="Ahmed A."/>
            <person name="van der Linden H."/>
            <person name="Goris M.G.A."/>
            <person name="Vinetz J.M."/>
            <person name="Sutton G.G."/>
            <person name="Nierman W.C."/>
            <person name="Fouts D.E."/>
        </authorList>
    </citation>
    <scope>NUCLEOTIDE SEQUENCE [LARGE SCALE GENOMIC DNA]</scope>
    <source>
        <strain evidence="2">ICFT</strain>
    </source>
</reference>
<sequence length="41" mass="4969">MSLLYILYIELIHRLKKDRLLYFFIITCVCATLISFLPMLF</sequence>
<gene>
    <name evidence="2" type="ORF">LEP1GSC060_2980</name>
</gene>
<organism evidence="2 3">
    <name type="scientific">Leptospira weilii serovar Ranarum str. ICFT</name>
    <dbReference type="NCBI Taxonomy" id="1218598"/>
    <lineage>
        <taxon>Bacteria</taxon>
        <taxon>Pseudomonadati</taxon>
        <taxon>Spirochaetota</taxon>
        <taxon>Spirochaetia</taxon>
        <taxon>Leptospirales</taxon>
        <taxon>Leptospiraceae</taxon>
        <taxon>Leptospira</taxon>
    </lineage>
</organism>
<evidence type="ECO:0000256" key="1">
    <source>
        <dbReference type="SAM" id="Phobius"/>
    </source>
</evidence>
<name>N1WJN6_9LEPT</name>
<keyword evidence="1" id="KW-0472">Membrane</keyword>
<dbReference type="Proteomes" id="UP000012313">
    <property type="component" value="Unassembled WGS sequence"/>
</dbReference>
<feature type="transmembrane region" description="Helical" evidence="1">
    <location>
        <begin position="20"/>
        <end position="40"/>
    </location>
</feature>